<protein>
    <submittedName>
        <fullName evidence="1">Uncharacterized protein</fullName>
    </submittedName>
</protein>
<accession>A0A212JGZ4</accession>
<dbReference type="AlphaFoldDB" id="A0A212JGZ4"/>
<proteinExistence type="predicted"/>
<reference evidence="1" key="1">
    <citation type="submission" date="2016-04" db="EMBL/GenBank/DDBJ databases">
        <authorList>
            <person name="Evans L.H."/>
            <person name="Alamgir A."/>
            <person name="Owens N."/>
            <person name="Weber N.D."/>
            <person name="Virtaneva K."/>
            <person name="Barbian K."/>
            <person name="Babar A."/>
            <person name="Rosenke K."/>
        </authorList>
    </citation>
    <scope>NUCLEOTIDE SEQUENCE</scope>
    <source>
        <strain evidence="1">86</strain>
    </source>
</reference>
<name>A0A212JGZ4_9DELT</name>
<organism evidence="1">
    <name type="scientific">uncultured delta proteobacterium</name>
    <dbReference type="NCBI Taxonomy" id="34034"/>
    <lineage>
        <taxon>Bacteria</taxon>
        <taxon>Deltaproteobacteria</taxon>
        <taxon>environmental samples</taxon>
    </lineage>
</organism>
<dbReference type="EMBL" id="FLUQ01000001">
    <property type="protein sequence ID" value="SBV98729.1"/>
    <property type="molecule type" value="Genomic_DNA"/>
</dbReference>
<evidence type="ECO:0000313" key="1">
    <source>
        <dbReference type="EMBL" id="SBV98729.1"/>
    </source>
</evidence>
<sequence length="267" mass="30491">MVRQLMHSRLMMPYAPEDWGIICTTDINIKNSLVIVHKSIFNSPNIMQALKAQGNTIVADVIDGVITDVTDIDAILCCSHKAVAFYTAAQNKCPVFFVEHCCDIRVLEQEETPSTFSPFYFGASENLLVYNSIFEFIRPCFTNYYDQQMNWVDYLKLANFHYALRCKIDPRSFKPFMKGIIASFCNSNILVHASDGDAARYLGQDYPYLIKEPLTEQVVLHYLAKAKDDFGGKTWNSGLAVMRDMKELFRPATIAAQFWTMVRRLGD</sequence>
<gene>
    <name evidence="1" type="ORF">KL86DPRO_11438</name>
</gene>